<accession>A0ABQ5XSU7</accession>
<evidence type="ECO:0000256" key="1">
    <source>
        <dbReference type="SAM" id="SignalP"/>
    </source>
</evidence>
<dbReference type="Proteomes" id="UP001156670">
    <property type="component" value="Unassembled WGS sequence"/>
</dbReference>
<protein>
    <recommendedName>
        <fullName evidence="2">AB hydrolase-1 domain-containing protein</fullName>
    </recommendedName>
</protein>
<dbReference type="SUPFAM" id="SSF53474">
    <property type="entry name" value="alpha/beta-Hydrolases"/>
    <property type="match status" value="1"/>
</dbReference>
<dbReference type="InterPro" id="IPR050266">
    <property type="entry name" value="AB_hydrolase_sf"/>
</dbReference>
<proteinExistence type="predicted"/>
<name>A0ABQ5XSU7_9GAMM</name>
<evidence type="ECO:0000313" key="4">
    <source>
        <dbReference type="Proteomes" id="UP001156670"/>
    </source>
</evidence>
<dbReference type="InterPro" id="IPR000073">
    <property type="entry name" value="AB_hydrolase_1"/>
</dbReference>
<feature type="domain" description="AB hydrolase-1" evidence="2">
    <location>
        <begin position="57"/>
        <end position="181"/>
    </location>
</feature>
<dbReference type="RefSeq" id="WP_284321299.1">
    <property type="nucleotide sequence ID" value="NZ_BSOB01000020.1"/>
</dbReference>
<organism evidence="3 4">
    <name type="scientific">Dyella acidisoli</name>
    <dbReference type="NCBI Taxonomy" id="1867834"/>
    <lineage>
        <taxon>Bacteria</taxon>
        <taxon>Pseudomonadati</taxon>
        <taxon>Pseudomonadota</taxon>
        <taxon>Gammaproteobacteria</taxon>
        <taxon>Lysobacterales</taxon>
        <taxon>Rhodanobacteraceae</taxon>
        <taxon>Dyella</taxon>
    </lineage>
</organism>
<keyword evidence="4" id="KW-1185">Reference proteome</keyword>
<dbReference type="PANTHER" id="PTHR43798:SF33">
    <property type="entry name" value="HYDROLASE, PUTATIVE (AFU_ORTHOLOGUE AFUA_2G14860)-RELATED"/>
    <property type="match status" value="1"/>
</dbReference>
<dbReference type="InterPro" id="IPR029058">
    <property type="entry name" value="AB_hydrolase_fold"/>
</dbReference>
<feature type="signal peptide" evidence="1">
    <location>
        <begin position="1"/>
        <end position="19"/>
    </location>
</feature>
<dbReference type="Gene3D" id="3.40.50.1820">
    <property type="entry name" value="alpha/beta hydrolase"/>
    <property type="match status" value="1"/>
</dbReference>
<dbReference type="PROSITE" id="PS51257">
    <property type="entry name" value="PROKAR_LIPOPROTEIN"/>
    <property type="match status" value="1"/>
</dbReference>
<dbReference type="EMBL" id="BSOB01000020">
    <property type="protein sequence ID" value="GLQ93591.1"/>
    <property type="molecule type" value="Genomic_DNA"/>
</dbReference>
<comment type="caution">
    <text evidence="3">The sequence shown here is derived from an EMBL/GenBank/DDBJ whole genome shotgun (WGS) entry which is preliminary data.</text>
</comment>
<gene>
    <name evidence="3" type="ORF">GCM10007901_25420</name>
</gene>
<reference evidence="4" key="1">
    <citation type="journal article" date="2019" name="Int. J. Syst. Evol. Microbiol.">
        <title>The Global Catalogue of Microorganisms (GCM) 10K type strain sequencing project: providing services to taxonomists for standard genome sequencing and annotation.</title>
        <authorList>
            <consortium name="The Broad Institute Genomics Platform"/>
            <consortium name="The Broad Institute Genome Sequencing Center for Infectious Disease"/>
            <person name="Wu L."/>
            <person name="Ma J."/>
        </authorList>
    </citation>
    <scope>NUCLEOTIDE SEQUENCE [LARGE SCALE GENOMIC DNA]</scope>
    <source>
        <strain evidence="4">NBRC 111980</strain>
    </source>
</reference>
<keyword evidence="1" id="KW-0732">Signal</keyword>
<dbReference type="Pfam" id="PF00561">
    <property type="entry name" value="Abhydrolase_1"/>
    <property type="match status" value="1"/>
</dbReference>
<evidence type="ECO:0000259" key="2">
    <source>
        <dbReference type="Pfam" id="PF00561"/>
    </source>
</evidence>
<dbReference type="PANTHER" id="PTHR43798">
    <property type="entry name" value="MONOACYLGLYCEROL LIPASE"/>
    <property type="match status" value="1"/>
</dbReference>
<evidence type="ECO:0000313" key="3">
    <source>
        <dbReference type="EMBL" id="GLQ93591.1"/>
    </source>
</evidence>
<feature type="chain" id="PRO_5046576458" description="AB hydrolase-1 domain-containing protein" evidence="1">
    <location>
        <begin position="20"/>
        <end position="336"/>
    </location>
</feature>
<sequence length="336" mass="36883">MRRLITAALAATVSCTCLADQKITKVIDDPVYTAPVKLVDIGNGQHLNLYCRGSGSPVVVFDSGLGDSMIAWALVQPTIAKKTTACSFDRAGLGYSDAIRRPSTALNQSEDLHALLHAAHLKPPYVLVGHSMAGMNVRVFADKYPNEVAGLVVVEGSHEDQSVKSWAIGEPGGKDRFDAMVRERQECPIQAAKGLVKGTPIYKKCVDDDNNPHFSPAIDAALEKYEVTVRWQAAELSEWENVFYASADETRATRKDFGDIPIIALTHSPYPKSEKETQDLRNQRTLLWEGFHTQVASMSTRGINIIVPNSNHYIQYDHPQVVIDAINQAVSIARGQ</sequence>